<dbReference type="GO" id="GO:0002940">
    <property type="term" value="P:tRNA N2-guanine methylation"/>
    <property type="evidence" value="ECO:0007669"/>
    <property type="project" value="TreeGrafter"/>
</dbReference>
<evidence type="ECO:0000256" key="7">
    <source>
        <dbReference type="ARBA" id="ARBA00039099"/>
    </source>
</evidence>
<keyword evidence="6 9" id="KW-0694">RNA-binding</keyword>
<dbReference type="EMBL" id="JABWDY010021756">
    <property type="protein sequence ID" value="KAF5192164.1"/>
    <property type="molecule type" value="Genomic_DNA"/>
</dbReference>
<dbReference type="Proteomes" id="UP000554482">
    <property type="component" value="Unassembled WGS sequence"/>
</dbReference>
<dbReference type="AlphaFoldDB" id="A0A7J6W451"/>
<dbReference type="GO" id="GO:0160104">
    <property type="term" value="F:tRNA (guanine(26)-N2)-dimethyltransferase activity"/>
    <property type="evidence" value="ECO:0007669"/>
    <property type="project" value="UniProtKB-EC"/>
</dbReference>
<keyword evidence="1 9" id="KW-0820">tRNA-binding</keyword>
<dbReference type="Pfam" id="PF02005">
    <property type="entry name" value="TRM"/>
    <property type="match status" value="1"/>
</dbReference>
<dbReference type="PROSITE" id="PS51626">
    <property type="entry name" value="SAM_MT_TRM1"/>
    <property type="match status" value="1"/>
</dbReference>
<keyword evidence="4 9" id="KW-0949">S-adenosyl-L-methionine</keyword>
<comment type="caution">
    <text evidence="11">The sequence shown here is derived from an EMBL/GenBank/DDBJ whole genome shotgun (WGS) entry which is preliminary data.</text>
</comment>
<dbReference type="InterPro" id="IPR002905">
    <property type="entry name" value="Trm1"/>
</dbReference>
<name>A0A7J6W451_THATH</name>
<dbReference type="Gene3D" id="3.40.50.150">
    <property type="entry name" value="Vaccinia Virus protein VP39"/>
    <property type="match status" value="1"/>
</dbReference>
<organism evidence="11 12">
    <name type="scientific">Thalictrum thalictroides</name>
    <name type="common">Rue-anemone</name>
    <name type="synonym">Anemone thalictroides</name>
    <dbReference type="NCBI Taxonomy" id="46969"/>
    <lineage>
        <taxon>Eukaryota</taxon>
        <taxon>Viridiplantae</taxon>
        <taxon>Streptophyta</taxon>
        <taxon>Embryophyta</taxon>
        <taxon>Tracheophyta</taxon>
        <taxon>Spermatophyta</taxon>
        <taxon>Magnoliopsida</taxon>
        <taxon>Ranunculales</taxon>
        <taxon>Ranunculaceae</taxon>
        <taxon>Thalictroideae</taxon>
        <taxon>Thalictrum</taxon>
    </lineage>
</organism>
<dbReference type="EC" id="2.1.1.216" evidence="7"/>
<dbReference type="InterPro" id="IPR029063">
    <property type="entry name" value="SAM-dependent_MTases_sf"/>
</dbReference>
<feature type="region of interest" description="Disordered" evidence="10">
    <location>
        <begin position="34"/>
        <end position="56"/>
    </location>
</feature>
<evidence type="ECO:0000256" key="8">
    <source>
        <dbReference type="ARBA" id="ARBA00051897"/>
    </source>
</evidence>
<comment type="catalytic activity">
    <reaction evidence="8">
        <text>guanosine(26) in tRNA + 2 S-adenosyl-L-methionine = N(2)-dimethylguanosine(26) in tRNA + 2 S-adenosyl-L-homocysteine + 2 H(+)</text>
        <dbReference type="Rhea" id="RHEA:43140"/>
        <dbReference type="Rhea" id="RHEA-COMP:10359"/>
        <dbReference type="Rhea" id="RHEA-COMP:10360"/>
        <dbReference type="ChEBI" id="CHEBI:15378"/>
        <dbReference type="ChEBI" id="CHEBI:57856"/>
        <dbReference type="ChEBI" id="CHEBI:59789"/>
        <dbReference type="ChEBI" id="CHEBI:74269"/>
        <dbReference type="ChEBI" id="CHEBI:74513"/>
        <dbReference type="EC" id="2.1.1.216"/>
    </reaction>
</comment>
<dbReference type="PANTHER" id="PTHR10631">
    <property type="entry name" value="N 2 ,N 2 -DIMETHYLGUANOSINE TRNA METHYLTRANSFERASE"/>
    <property type="match status" value="1"/>
</dbReference>
<dbReference type="GO" id="GO:0005634">
    <property type="term" value="C:nucleus"/>
    <property type="evidence" value="ECO:0007669"/>
    <property type="project" value="TreeGrafter"/>
</dbReference>
<evidence type="ECO:0000256" key="9">
    <source>
        <dbReference type="PROSITE-ProRule" id="PRU00958"/>
    </source>
</evidence>
<evidence type="ECO:0000256" key="3">
    <source>
        <dbReference type="ARBA" id="ARBA00022679"/>
    </source>
</evidence>
<evidence type="ECO:0000256" key="1">
    <source>
        <dbReference type="ARBA" id="ARBA00022555"/>
    </source>
</evidence>
<dbReference type="OrthoDB" id="1728669at2759"/>
<feature type="compositionally biased region" description="Basic and acidic residues" evidence="10">
    <location>
        <begin position="83"/>
        <end position="98"/>
    </location>
</feature>
<sequence length="176" mass="19842">NNDQVNNRDLSIAVLRTYLSKRKEEHEAVLNKKTKVGQKVSSEESCESLSEETTRQNGEYLKDECKVEVKEVNGEQVQEELGDASKEAGKKPDGKRRELKPAKVLEALAASGLRALRYAREVEEISQVIALTMIKTDLLVQAQLTRQTTDLSSVSQDDFRNVLELAPRLLEELMKN</sequence>
<protein>
    <recommendedName>
        <fullName evidence="7">tRNA (guanine(26)-N(2))-dimethyltransferase</fullName>
        <ecNumber evidence="7">2.1.1.216</ecNumber>
    </recommendedName>
</protein>
<reference evidence="11 12" key="1">
    <citation type="submission" date="2020-06" db="EMBL/GenBank/DDBJ databases">
        <title>Transcriptomic and genomic resources for Thalictrum thalictroides and T. hernandezii: Facilitating candidate gene discovery in an emerging model plant lineage.</title>
        <authorList>
            <person name="Arias T."/>
            <person name="Riano-Pachon D.M."/>
            <person name="Di Stilio V.S."/>
        </authorList>
    </citation>
    <scope>NUCLEOTIDE SEQUENCE [LARGE SCALE GENOMIC DNA]</scope>
    <source>
        <strain evidence="12">cv. WT478/WT964</strain>
        <tissue evidence="11">Leaves</tissue>
    </source>
</reference>
<evidence type="ECO:0000256" key="10">
    <source>
        <dbReference type="SAM" id="MobiDB-lite"/>
    </source>
</evidence>
<gene>
    <name evidence="11" type="ORF">FRX31_018250</name>
</gene>
<feature type="region of interest" description="Disordered" evidence="10">
    <location>
        <begin position="75"/>
        <end position="98"/>
    </location>
</feature>
<keyword evidence="2 9" id="KW-0489">Methyltransferase</keyword>
<proteinExistence type="inferred from homology"/>
<evidence type="ECO:0000313" key="11">
    <source>
        <dbReference type="EMBL" id="KAF5192164.1"/>
    </source>
</evidence>
<dbReference type="GO" id="GO:0000049">
    <property type="term" value="F:tRNA binding"/>
    <property type="evidence" value="ECO:0007669"/>
    <property type="project" value="UniProtKB-UniRule"/>
</dbReference>
<evidence type="ECO:0000313" key="12">
    <source>
        <dbReference type="Proteomes" id="UP000554482"/>
    </source>
</evidence>
<evidence type="ECO:0000256" key="4">
    <source>
        <dbReference type="ARBA" id="ARBA00022691"/>
    </source>
</evidence>
<comment type="similarity">
    <text evidence="9">Belongs to the class I-like SAM-binding methyltransferase superfamily. Trm1 family.</text>
</comment>
<keyword evidence="5 9" id="KW-0819">tRNA processing</keyword>
<keyword evidence="12" id="KW-1185">Reference proteome</keyword>
<accession>A0A7J6W451</accession>
<evidence type="ECO:0000256" key="5">
    <source>
        <dbReference type="ARBA" id="ARBA00022694"/>
    </source>
</evidence>
<evidence type="ECO:0000256" key="6">
    <source>
        <dbReference type="ARBA" id="ARBA00022884"/>
    </source>
</evidence>
<feature type="non-terminal residue" evidence="11">
    <location>
        <position position="1"/>
    </location>
</feature>
<dbReference type="PANTHER" id="PTHR10631:SF3">
    <property type="entry name" value="TRNA (GUANINE(26)-N(2))-DIMETHYLTRANSFERASE"/>
    <property type="match status" value="1"/>
</dbReference>
<keyword evidence="3 9" id="KW-0808">Transferase</keyword>
<evidence type="ECO:0000256" key="2">
    <source>
        <dbReference type="ARBA" id="ARBA00022603"/>
    </source>
</evidence>